<sequence length="414" mass="44911">MNPVHKSVVIIGGGPAGLASAIRLYEKGIKDIVILEREHQPGGILRQCIHDGFGLTRFKETLSGPEYASRFVDQAKKLGIEIITDTTVIGLTKDRLVTSASPNGLLQYQADAVILAMGCRERTRGALSIPGERPAGVMTAGVAQTYVNLKNTMVGRNVIILGSGDIGMIMARRMTLEGAKVLAVFEIQPYPSGLPRNIEQCLNDYGIPLYLSHTVTGIHGKSRLESVTVSEVDENFKPIPGTEKDYDCDTLILSVGLIPENELSLKAGVTLDPRTKGPLVDENCQTKVPGIFAGGNVLHVHDLVDFVSLEAERLADAVVDWVKTQELPECEIAVEADGPLGYVLPEAISGEKDVTFSMRVRRPMKNCRITISQDGEVLVSKKLKKAIPAEMEQMVLPHAKLKSKNPVKVVICSE</sequence>
<dbReference type="PANTHER" id="PTHR42949:SF3">
    <property type="entry name" value="ANAEROBIC GLYCEROL-3-PHOSPHATE DEHYDROGENASE SUBUNIT B"/>
    <property type="match status" value="1"/>
</dbReference>
<dbReference type="InterPro" id="IPR051691">
    <property type="entry name" value="Metab_Enz_Cyan_OpOx_G3PDH"/>
</dbReference>
<dbReference type="InterPro" id="IPR036188">
    <property type="entry name" value="FAD/NAD-bd_sf"/>
</dbReference>
<dbReference type="Proteomes" id="UP001198962">
    <property type="component" value="Unassembled WGS sequence"/>
</dbReference>
<evidence type="ECO:0000313" key="4">
    <source>
        <dbReference type="Proteomes" id="UP001198962"/>
    </source>
</evidence>
<accession>A0AAE3AN48</accession>
<keyword evidence="4" id="KW-1185">Reference proteome</keyword>
<dbReference type="EMBL" id="JAJEPU010000004">
    <property type="protein sequence ID" value="MCC2163706.1"/>
    <property type="molecule type" value="Genomic_DNA"/>
</dbReference>
<reference evidence="3" key="1">
    <citation type="submission" date="2021-10" db="EMBL/GenBank/DDBJ databases">
        <title>Anaerobic single-cell dispensing facilitates the cultivation of human gut bacteria.</title>
        <authorList>
            <person name="Afrizal A."/>
        </authorList>
    </citation>
    <scope>NUCLEOTIDE SEQUENCE</scope>
    <source>
        <strain evidence="3">CLA-AA-H274</strain>
    </source>
</reference>
<dbReference type="GO" id="GO:0016491">
    <property type="term" value="F:oxidoreductase activity"/>
    <property type="evidence" value="ECO:0007669"/>
    <property type="project" value="UniProtKB-KW"/>
</dbReference>
<feature type="domain" description="FAD/NAD(P)-binding" evidence="2">
    <location>
        <begin position="7"/>
        <end position="298"/>
    </location>
</feature>
<name>A0AAE3AN48_9FIRM</name>
<dbReference type="RefSeq" id="WP_308450511.1">
    <property type="nucleotide sequence ID" value="NZ_JAJEPU010000004.1"/>
</dbReference>
<comment type="caution">
    <text evidence="3">The sequence shown here is derived from an EMBL/GenBank/DDBJ whole genome shotgun (WGS) entry which is preliminary data.</text>
</comment>
<evidence type="ECO:0000256" key="1">
    <source>
        <dbReference type="ARBA" id="ARBA00023002"/>
    </source>
</evidence>
<evidence type="ECO:0000259" key="2">
    <source>
        <dbReference type="Pfam" id="PF07992"/>
    </source>
</evidence>
<dbReference type="SUPFAM" id="SSF51905">
    <property type="entry name" value="FAD/NAD(P)-binding domain"/>
    <property type="match status" value="1"/>
</dbReference>
<gene>
    <name evidence="3" type="ORF">LKD32_02215</name>
</gene>
<dbReference type="PRINTS" id="PR00368">
    <property type="entry name" value="FADPNR"/>
</dbReference>
<dbReference type="PRINTS" id="PR00469">
    <property type="entry name" value="PNDRDTASEII"/>
</dbReference>
<dbReference type="AlphaFoldDB" id="A0AAE3AN48"/>
<dbReference type="InterPro" id="IPR023753">
    <property type="entry name" value="FAD/NAD-binding_dom"/>
</dbReference>
<dbReference type="PANTHER" id="PTHR42949">
    <property type="entry name" value="ANAEROBIC GLYCEROL-3-PHOSPHATE DEHYDROGENASE SUBUNIT B"/>
    <property type="match status" value="1"/>
</dbReference>
<dbReference type="Gene3D" id="3.50.50.60">
    <property type="entry name" value="FAD/NAD(P)-binding domain"/>
    <property type="match status" value="2"/>
</dbReference>
<proteinExistence type="predicted"/>
<keyword evidence="1" id="KW-0560">Oxidoreductase</keyword>
<organism evidence="3 4">
    <name type="scientific">Brotaphodocola catenula</name>
    <dbReference type="NCBI Taxonomy" id="2885361"/>
    <lineage>
        <taxon>Bacteria</taxon>
        <taxon>Bacillati</taxon>
        <taxon>Bacillota</taxon>
        <taxon>Clostridia</taxon>
        <taxon>Lachnospirales</taxon>
        <taxon>Lachnospiraceae</taxon>
        <taxon>Brotaphodocola</taxon>
    </lineage>
</organism>
<dbReference type="Pfam" id="PF07992">
    <property type="entry name" value="Pyr_redox_2"/>
    <property type="match status" value="1"/>
</dbReference>
<protein>
    <submittedName>
        <fullName evidence="3">FAD-dependent oxidoreductase</fullName>
    </submittedName>
</protein>
<evidence type="ECO:0000313" key="3">
    <source>
        <dbReference type="EMBL" id="MCC2163706.1"/>
    </source>
</evidence>